<feature type="domain" description="IrrE N-terminal-like" evidence="1">
    <location>
        <begin position="24"/>
        <end position="116"/>
    </location>
</feature>
<dbReference type="InterPro" id="IPR052345">
    <property type="entry name" value="Rad_response_metalloprotease"/>
</dbReference>
<evidence type="ECO:0000313" key="5">
    <source>
        <dbReference type="Proteomes" id="UP001209276"/>
    </source>
</evidence>
<dbReference type="RefSeq" id="WP_087445038.1">
    <property type="nucleotide sequence ID" value="NZ_CABMNB010000047.1"/>
</dbReference>
<keyword evidence="5" id="KW-1185">Reference proteome</keyword>
<reference evidence="2 5" key="2">
    <citation type="submission" date="2022-05" db="EMBL/GenBank/DDBJ databases">
        <title>Genome Sequencing of Bee-Associated Microbes.</title>
        <authorList>
            <person name="Dunlap C."/>
        </authorList>
    </citation>
    <scope>NUCLEOTIDE SEQUENCE [LARGE SCALE GENOMIC DNA]</scope>
    <source>
        <strain evidence="2 5">NRRL B-14613</strain>
    </source>
</reference>
<dbReference type="AlphaFoldDB" id="A0AAP9DTB9"/>
<sequence>MDVENIVSKLIRKYKTNCPFQLAQRLNIIVKQARLGNSTRGFYYRKLRRRYIVINTDLPFEWQRFVCAHELAHDRLHTGTGHFFIERNTLFSVGKFERQANEFALRLLLDSTEALPGDTKENYCMRHGIPPDVAKFLPYGNSHDIERERNAVP</sequence>
<dbReference type="Gene3D" id="1.10.10.2910">
    <property type="match status" value="1"/>
</dbReference>
<proteinExistence type="predicted"/>
<name>A0AAP9DTB9_PANTH</name>
<dbReference type="PANTHER" id="PTHR43236">
    <property type="entry name" value="ANTITOXIN HIGA1"/>
    <property type="match status" value="1"/>
</dbReference>
<dbReference type="Proteomes" id="UP001209276">
    <property type="component" value="Unassembled WGS sequence"/>
</dbReference>
<evidence type="ECO:0000259" key="1">
    <source>
        <dbReference type="Pfam" id="PF06114"/>
    </source>
</evidence>
<gene>
    <name evidence="3" type="ORF">FLT43_09945</name>
    <name evidence="2" type="ORF">M5W83_20205</name>
</gene>
<dbReference type="EMBL" id="JAMDMM010000039">
    <property type="protein sequence ID" value="MCY9609476.1"/>
    <property type="molecule type" value="Genomic_DNA"/>
</dbReference>
<organism evidence="3 4">
    <name type="scientific">Paenibacillus thiaminolyticus</name>
    <name type="common">Bacillus thiaminolyticus</name>
    <dbReference type="NCBI Taxonomy" id="49283"/>
    <lineage>
        <taxon>Bacteria</taxon>
        <taxon>Bacillati</taxon>
        <taxon>Bacillota</taxon>
        <taxon>Bacilli</taxon>
        <taxon>Bacillales</taxon>
        <taxon>Paenibacillaceae</taxon>
        <taxon>Paenibacillus</taxon>
    </lineage>
</organism>
<evidence type="ECO:0000313" key="4">
    <source>
        <dbReference type="Proteomes" id="UP000315377"/>
    </source>
</evidence>
<dbReference type="InterPro" id="IPR010359">
    <property type="entry name" value="IrrE_HExxH"/>
</dbReference>
<dbReference type="GeneID" id="76996287"/>
<dbReference type="PANTHER" id="PTHR43236:SF1">
    <property type="entry name" value="BLL7220 PROTEIN"/>
    <property type="match status" value="1"/>
</dbReference>
<evidence type="ECO:0000313" key="3">
    <source>
        <dbReference type="EMBL" id="QDM43787.1"/>
    </source>
</evidence>
<reference evidence="3 4" key="1">
    <citation type="submission" date="2019-07" db="EMBL/GenBank/DDBJ databases">
        <title>Paenibacillus thiaminolyticus NRRL B-4156.</title>
        <authorList>
            <person name="Hehnly C."/>
            <person name="Zhang L."/>
        </authorList>
    </citation>
    <scope>NUCLEOTIDE SEQUENCE [LARGE SCALE GENOMIC DNA]</scope>
    <source>
        <strain evidence="3 4">NRRL B-4156</strain>
    </source>
</reference>
<evidence type="ECO:0000313" key="2">
    <source>
        <dbReference type="EMBL" id="MCY9609476.1"/>
    </source>
</evidence>
<accession>A0AAP9DTB9</accession>
<dbReference type="Proteomes" id="UP000315377">
    <property type="component" value="Chromosome"/>
</dbReference>
<protein>
    <submittedName>
        <fullName evidence="3">ImmA/IrrE family metallo-endopeptidase</fullName>
    </submittedName>
</protein>
<dbReference type="Pfam" id="PF06114">
    <property type="entry name" value="Peptidase_M78"/>
    <property type="match status" value="1"/>
</dbReference>
<dbReference type="EMBL" id="CP041405">
    <property type="protein sequence ID" value="QDM43787.1"/>
    <property type="molecule type" value="Genomic_DNA"/>
</dbReference>